<organism evidence="1">
    <name type="scientific">Pontimicrobium sp. SW4</name>
    <dbReference type="NCBI Taxonomy" id="3153519"/>
    <lineage>
        <taxon>Bacteria</taxon>
        <taxon>Pseudomonadati</taxon>
        <taxon>Bacteroidota</taxon>
        <taxon>Flavobacteriia</taxon>
        <taxon>Flavobacteriales</taxon>
        <taxon>Flavobacteriaceae</taxon>
        <taxon>Pontimicrobium</taxon>
    </lineage>
</organism>
<reference evidence="1" key="1">
    <citation type="submission" date="2024-05" db="EMBL/GenBank/DDBJ databases">
        <title>Pontimicrobium maritimus sp. nov., isolated form sea water.</title>
        <authorList>
            <person name="Muhammad N."/>
            <person name="Vuong T.Q."/>
            <person name="Han H.L."/>
            <person name="Kim S.-G."/>
        </authorList>
    </citation>
    <scope>NUCLEOTIDE SEQUENCE</scope>
    <source>
        <strain evidence="1">SW4</strain>
    </source>
</reference>
<dbReference type="RefSeq" id="WP_347921738.1">
    <property type="nucleotide sequence ID" value="NZ_CP157199.1"/>
</dbReference>
<dbReference type="EMBL" id="CP157199">
    <property type="protein sequence ID" value="XBG59838.1"/>
    <property type="molecule type" value="Genomic_DNA"/>
</dbReference>
<proteinExistence type="predicted"/>
<protein>
    <recommendedName>
        <fullName evidence="2">Lipocalin-like domain-containing protein</fullName>
    </recommendedName>
</protein>
<accession>A0AAU7BNZ9</accession>
<evidence type="ECO:0008006" key="2">
    <source>
        <dbReference type="Google" id="ProtNLM"/>
    </source>
</evidence>
<name>A0AAU7BNZ9_9FLAO</name>
<dbReference type="PROSITE" id="PS51257">
    <property type="entry name" value="PROKAR_LIPOPROTEIN"/>
    <property type="match status" value="1"/>
</dbReference>
<evidence type="ECO:0000313" key="1">
    <source>
        <dbReference type="EMBL" id="XBG59838.1"/>
    </source>
</evidence>
<dbReference type="AlphaFoldDB" id="A0AAU7BNZ9"/>
<sequence length="154" mass="18252">MRFIAFIVFVLLFVSCKKENDNIDKLNLESRLSGKWIAKAFDGELHEAWKLDSNGWMFQEGYYIEKVDTSYSARTRIELVNEELILLSVIKNSTPKIFQAVERSDSKIIFKNKDYKNPYEVVYEFIDVNNYRRTIKGFENDSLVTYIFNFKKTN</sequence>
<gene>
    <name evidence="1" type="ORF">ABGB03_08180</name>
</gene>